<gene>
    <name evidence="1" type="ORF">LCGC14_1927440</name>
</gene>
<dbReference type="AlphaFoldDB" id="A0A0F9ILR1"/>
<feature type="non-terminal residue" evidence="1">
    <location>
        <position position="1"/>
    </location>
</feature>
<reference evidence="1" key="1">
    <citation type="journal article" date="2015" name="Nature">
        <title>Complex archaea that bridge the gap between prokaryotes and eukaryotes.</title>
        <authorList>
            <person name="Spang A."/>
            <person name="Saw J.H."/>
            <person name="Jorgensen S.L."/>
            <person name="Zaremba-Niedzwiedzka K."/>
            <person name="Martijn J."/>
            <person name="Lind A.E."/>
            <person name="van Eijk R."/>
            <person name="Schleper C."/>
            <person name="Guy L."/>
            <person name="Ettema T.J."/>
        </authorList>
    </citation>
    <scope>NUCLEOTIDE SEQUENCE</scope>
</reference>
<sequence length="70" mass="8505">HIEQGYGKGPVKLLFCGEVEIRVFRPTKIEFLYDEKLYNLFYVRPMKKWMITQKRDVTAILRKIREKNTK</sequence>
<protein>
    <submittedName>
        <fullName evidence="1">Uncharacterized protein</fullName>
    </submittedName>
</protein>
<evidence type="ECO:0000313" key="1">
    <source>
        <dbReference type="EMBL" id="KKL88162.1"/>
    </source>
</evidence>
<organism evidence="1">
    <name type="scientific">marine sediment metagenome</name>
    <dbReference type="NCBI Taxonomy" id="412755"/>
    <lineage>
        <taxon>unclassified sequences</taxon>
        <taxon>metagenomes</taxon>
        <taxon>ecological metagenomes</taxon>
    </lineage>
</organism>
<comment type="caution">
    <text evidence="1">The sequence shown here is derived from an EMBL/GenBank/DDBJ whole genome shotgun (WGS) entry which is preliminary data.</text>
</comment>
<dbReference type="EMBL" id="LAZR01020644">
    <property type="protein sequence ID" value="KKL88162.1"/>
    <property type="molecule type" value="Genomic_DNA"/>
</dbReference>
<proteinExistence type="predicted"/>
<accession>A0A0F9ILR1</accession>
<name>A0A0F9ILR1_9ZZZZ</name>